<accession>A0ABR4FSK4</accession>
<proteinExistence type="predicted"/>
<organism evidence="2 3">
    <name type="scientific">Aspergillus keveii</name>
    <dbReference type="NCBI Taxonomy" id="714993"/>
    <lineage>
        <taxon>Eukaryota</taxon>
        <taxon>Fungi</taxon>
        <taxon>Dikarya</taxon>
        <taxon>Ascomycota</taxon>
        <taxon>Pezizomycotina</taxon>
        <taxon>Eurotiomycetes</taxon>
        <taxon>Eurotiomycetidae</taxon>
        <taxon>Eurotiales</taxon>
        <taxon>Aspergillaceae</taxon>
        <taxon>Aspergillus</taxon>
        <taxon>Aspergillus subgen. Nidulantes</taxon>
    </lineage>
</organism>
<evidence type="ECO:0000313" key="3">
    <source>
        <dbReference type="Proteomes" id="UP001610563"/>
    </source>
</evidence>
<evidence type="ECO:0000256" key="1">
    <source>
        <dbReference type="SAM" id="MobiDB-lite"/>
    </source>
</evidence>
<dbReference type="InterPro" id="IPR039327">
    <property type="entry name" value="CON7-like"/>
</dbReference>
<name>A0ABR4FSK4_9EURO</name>
<keyword evidence="3" id="KW-1185">Reference proteome</keyword>
<reference evidence="2 3" key="1">
    <citation type="submission" date="2024-07" db="EMBL/GenBank/DDBJ databases">
        <title>Section-level genome sequencing and comparative genomics of Aspergillus sections Usti and Cavernicolus.</title>
        <authorList>
            <consortium name="Lawrence Berkeley National Laboratory"/>
            <person name="Nybo J.L."/>
            <person name="Vesth T.C."/>
            <person name="Theobald S."/>
            <person name="Frisvad J.C."/>
            <person name="Larsen T.O."/>
            <person name="Kjaerboelling I."/>
            <person name="Rothschild-Mancinelli K."/>
            <person name="Lyhne E.K."/>
            <person name="Kogle M.E."/>
            <person name="Barry K."/>
            <person name="Clum A."/>
            <person name="Na H."/>
            <person name="Ledsgaard L."/>
            <person name="Lin J."/>
            <person name="Lipzen A."/>
            <person name="Kuo A."/>
            <person name="Riley R."/>
            <person name="Mondo S."/>
            <person name="Labutti K."/>
            <person name="Haridas S."/>
            <person name="Pangalinan J."/>
            <person name="Salamov A.A."/>
            <person name="Simmons B.A."/>
            <person name="Magnuson J.K."/>
            <person name="Chen J."/>
            <person name="Drula E."/>
            <person name="Henrissat B."/>
            <person name="Wiebenga A."/>
            <person name="Lubbers R.J."/>
            <person name="Gomes A.C."/>
            <person name="Makela M.R."/>
            <person name="Stajich J."/>
            <person name="Grigoriev I.V."/>
            <person name="Mortensen U.H."/>
            <person name="De Vries R.P."/>
            <person name="Baker S.E."/>
            <person name="Andersen M.R."/>
        </authorList>
    </citation>
    <scope>NUCLEOTIDE SEQUENCE [LARGE SCALE GENOMIC DNA]</scope>
    <source>
        <strain evidence="2 3">CBS 209.92</strain>
    </source>
</reference>
<dbReference type="PANTHER" id="PTHR36167:SF4">
    <property type="entry name" value="FUNGAL N-TERMINAL DOMAIN-CONTAINING PROTEIN"/>
    <property type="match status" value="1"/>
</dbReference>
<comment type="caution">
    <text evidence="2">The sequence shown here is derived from an EMBL/GenBank/DDBJ whole genome shotgun (WGS) entry which is preliminary data.</text>
</comment>
<dbReference type="PANTHER" id="PTHR36167">
    <property type="entry name" value="C2H2 FINGER DOMAIN TRANSCRIPTION FACTOR (EUROFUNG)-RELATED"/>
    <property type="match status" value="1"/>
</dbReference>
<sequence length="558" mass="61358">MSGIEIFGIVAAALQVADLGSRLSVKLYTHGQKVKNTSLTAAALSRDVALTCNVMRQLGESLGEDNDARLCSAEAFQTAQEVLPECQGVFKTIDDAIAPFSEATRFQWLRHRVSKRAAEARRDSQLVVLGSNLERLKSTMLLMLNVIMYAAQVRSKEEARALREQRQLINTLLKEKAADENLQVSLQQARHGRIRSGVEEMHRVEIFHFQQTHGDDISEYFSDPLFLFQKAKGEAASEASPLIPDRRSDRSIVHPPVSPTNPYIPPSSPFDRRYTRSLSLYPSAARYAGKLEGASSRRSGQSEVTKTILPALDSSSRESKPRDPAVQHVNLAEDDISDFEEVDNAPPRVSPPNSHSVPGTLTEKPAGHGKPPSDDDSPHMPPAAVLKRPLSTELSDQDSRNSVPGRKKFLMATANGDAYQLLDITLVESAEDLRCLISQTFGIPQSSCTIFRTEYGQTELEEPLTNLHLAYILRFRADTVGSVKVFVRGEGMSGVRQLGTPSDEVERPLGLHGAAISRSRSTDGDVSNHPSAGALPQVDELSEYLQKWTVLDVEENGI</sequence>
<evidence type="ECO:0000313" key="2">
    <source>
        <dbReference type="EMBL" id="KAL2786240.1"/>
    </source>
</evidence>
<gene>
    <name evidence="2" type="ORF">BJX66DRAFT_342293</name>
</gene>
<feature type="region of interest" description="Disordered" evidence="1">
    <location>
        <begin position="339"/>
        <end position="403"/>
    </location>
</feature>
<feature type="region of interest" description="Disordered" evidence="1">
    <location>
        <begin position="237"/>
        <end position="270"/>
    </location>
</feature>
<feature type="region of interest" description="Disordered" evidence="1">
    <location>
        <begin position="291"/>
        <end position="325"/>
    </location>
</feature>
<dbReference type="Proteomes" id="UP001610563">
    <property type="component" value="Unassembled WGS sequence"/>
</dbReference>
<feature type="compositionally biased region" description="Polar residues" evidence="1">
    <location>
        <begin position="296"/>
        <end position="305"/>
    </location>
</feature>
<protein>
    <submittedName>
        <fullName evidence="2">Uncharacterized protein</fullName>
    </submittedName>
</protein>
<feature type="compositionally biased region" description="Pro residues" evidence="1">
    <location>
        <begin position="256"/>
        <end position="268"/>
    </location>
</feature>
<feature type="compositionally biased region" description="Basic and acidic residues" evidence="1">
    <location>
        <begin position="315"/>
        <end position="325"/>
    </location>
</feature>
<dbReference type="EMBL" id="JBFTWV010000122">
    <property type="protein sequence ID" value="KAL2786240.1"/>
    <property type="molecule type" value="Genomic_DNA"/>
</dbReference>